<organism evidence="2">
    <name type="scientific">Serpula lacrymans var. lacrymans (strain S7.3)</name>
    <name type="common">Dry rot fungus</name>
    <dbReference type="NCBI Taxonomy" id="936435"/>
    <lineage>
        <taxon>Eukaryota</taxon>
        <taxon>Fungi</taxon>
        <taxon>Dikarya</taxon>
        <taxon>Basidiomycota</taxon>
        <taxon>Agaricomycotina</taxon>
        <taxon>Agaricomycetes</taxon>
        <taxon>Agaricomycetidae</taxon>
        <taxon>Boletales</taxon>
        <taxon>Coniophorineae</taxon>
        <taxon>Serpulaceae</taxon>
        <taxon>Serpula</taxon>
    </lineage>
</organism>
<dbReference type="AlphaFoldDB" id="F8PRW1"/>
<keyword evidence="2" id="KW-1185">Reference proteome</keyword>
<dbReference type="HOGENOM" id="CLU_3015623_0_0_1"/>
<proteinExistence type="predicted"/>
<accession>F8PRW1</accession>
<protein>
    <submittedName>
        <fullName evidence="1">Uncharacterized protein</fullName>
    </submittedName>
</protein>
<dbReference type="InParanoid" id="F8PRW1"/>
<evidence type="ECO:0000313" key="1">
    <source>
        <dbReference type="EMBL" id="EGO01196.1"/>
    </source>
</evidence>
<reference evidence="2" key="1">
    <citation type="journal article" date="2011" name="Science">
        <title>The plant cell wall-decomposing machinery underlies the functional diversity of forest fungi.</title>
        <authorList>
            <person name="Eastwood D.C."/>
            <person name="Floudas D."/>
            <person name="Binder M."/>
            <person name="Majcherczyk A."/>
            <person name="Schneider P."/>
            <person name="Aerts A."/>
            <person name="Asiegbu F.O."/>
            <person name="Baker S.E."/>
            <person name="Barry K."/>
            <person name="Bendiksby M."/>
            <person name="Blumentritt M."/>
            <person name="Coutinho P.M."/>
            <person name="Cullen D."/>
            <person name="de Vries R.P."/>
            <person name="Gathman A."/>
            <person name="Goodell B."/>
            <person name="Henrissat B."/>
            <person name="Ihrmark K."/>
            <person name="Kauserud H."/>
            <person name="Kohler A."/>
            <person name="LaButti K."/>
            <person name="Lapidus A."/>
            <person name="Lavin J.L."/>
            <person name="Lee Y.-H."/>
            <person name="Lindquist E."/>
            <person name="Lilly W."/>
            <person name="Lucas S."/>
            <person name="Morin E."/>
            <person name="Murat C."/>
            <person name="Oguiza J.A."/>
            <person name="Park J."/>
            <person name="Pisabarro A.G."/>
            <person name="Riley R."/>
            <person name="Rosling A."/>
            <person name="Salamov A."/>
            <person name="Schmidt O."/>
            <person name="Schmutz J."/>
            <person name="Skrede I."/>
            <person name="Stenlid J."/>
            <person name="Wiebenga A."/>
            <person name="Xie X."/>
            <person name="Kuees U."/>
            <person name="Hibbett D.S."/>
            <person name="Hoffmeister D."/>
            <person name="Hoegberg N."/>
            <person name="Martin F."/>
            <person name="Grigoriev I.V."/>
            <person name="Watkinson S.C."/>
        </authorList>
    </citation>
    <scope>NUCLEOTIDE SEQUENCE [LARGE SCALE GENOMIC DNA]</scope>
    <source>
        <strain evidence="2">strain S7.3</strain>
    </source>
</reference>
<sequence>MGLRGAYDEMQIYVRWQLILADVTATKTESPTSTKVLCQFEASGHCPNTDVDDIKQ</sequence>
<dbReference type="Proteomes" id="UP000008063">
    <property type="component" value="Unassembled WGS sequence"/>
</dbReference>
<dbReference type="EMBL" id="GL945478">
    <property type="protein sequence ID" value="EGO01196.1"/>
    <property type="molecule type" value="Genomic_DNA"/>
</dbReference>
<evidence type="ECO:0000313" key="2">
    <source>
        <dbReference type="Proteomes" id="UP000008063"/>
    </source>
</evidence>
<gene>
    <name evidence="1" type="ORF">SERLA73DRAFT_179306</name>
</gene>
<name>F8PRW1_SERL3</name>